<gene>
    <name evidence="1" type="ORF">P174DRAFT_81608</name>
</gene>
<reference evidence="2" key="1">
    <citation type="journal article" date="2018" name="Proc. Natl. Acad. Sci. U.S.A.">
        <title>Linking secondary metabolites to gene clusters through genome sequencing of six diverse Aspergillus species.</title>
        <authorList>
            <person name="Kaerboelling I."/>
            <person name="Vesth T.C."/>
            <person name="Frisvad J.C."/>
            <person name="Nybo J.L."/>
            <person name="Theobald S."/>
            <person name="Kuo A."/>
            <person name="Bowyer P."/>
            <person name="Matsuda Y."/>
            <person name="Mondo S."/>
            <person name="Lyhne E.K."/>
            <person name="Kogle M.E."/>
            <person name="Clum A."/>
            <person name="Lipzen A."/>
            <person name="Salamov A."/>
            <person name="Ngan C.Y."/>
            <person name="Daum C."/>
            <person name="Chiniquy J."/>
            <person name="Barry K."/>
            <person name="LaButti K."/>
            <person name="Haridas S."/>
            <person name="Simmons B.A."/>
            <person name="Magnuson J.K."/>
            <person name="Mortensen U.H."/>
            <person name="Larsen T.O."/>
            <person name="Grigoriev I.V."/>
            <person name="Baker S.E."/>
            <person name="Andersen M.R."/>
        </authorList>
    </citation>
    <scope>NUCLEOTIDE SEQUENCE [LARGE SCALE GENOMIC DNA]</scope>
    <source>
        <strain evidence="2">IBT 16806</strain>
    </source>
</reference>
<evidence type="ECO:0000313" key="2">
    <source>
        <dbReference type="Proteomes" id="UP000234474"/>
    </source>
</evidence>
<sequence>MPRTNGQLLLAERARAWKKSLHLLATQDYYLDPCLPSFDSAPEMSGPQEIQRPSTLNTRLGTLRPEHCFFFPFSTQKSQVVESPIRAHWMERKSMGHNWVSVPLGSNLLHPQNERQMKPRGDSVICFFQACWIGSLPLVLFRHYACRKDWFEHHLEVLRSNDKSWTAAGPRLVELITSSTVMAPPVMKDRTA</sequence>
<dbReference type="VEuPathDB" id="FungiDB:P174DRAFT_81608"/>
<dbReference type="AlphaFoldDB" id="A0A2I1CG41"/>
<keyword evidence="2" id="KW-1185">Reference proteome</keyword>
<evidence type="ECO:0000313" key="1">
    <source>
        <dbReference type="EMBL" id="PKX96571.1"/>
    </source>
</evidence>
<dbReference type="Proteomes" id="UP000234474">
    <property type="component" value="Unassembled WGS sequence"/>
</dbReference>
<dbReference type="GeneID" id="36539806"/>
<name>A0A2I1CG41_ASPN1</name>
<protein>
    <submittedName>
        <fullName evidence="1">Uncharacterized protein</fullName>
    </submittedName>
</protein>
<dbReference type="EMBL" id="MSZS01000002">
    <property type="protein sequence ID" value="PKX96571.1"/>
    <property type="molecule type" value="Genomic_DNA"/>
</dbReference>
<organism evidence="1 2">
    <name type="scientific">Aspergillus novofumigatus (strain IBT 16806)</name>
    <dbReference type="NCBI Taxonomy" id="1392255"/>
    <lineage>
        <taxon>Eukaryota</taxon>
        <taxon>Fungi</taxon>
        <taxon>Dikarya</taxon>
        <taxon>Ascomycota</taxon>
        <taxon>Pezizomycotina</taxon>
        <taxon>Eurotiomycetes</taxon>
        <taxon>Eurotiomycetidae</taxon>
        <taxon>Eurotiales</taxon>
        <taxon>Aspergillaceae</taxon>
        <taxon>Aspergillus</taxon>
        <taxon>Aspergillus subgen. Fumigati</taxon>
    </lineage>
</organism>
<proteinExistence type="predicted"/>
<accession>A0A2I1CG41</accession>
<comment type="caution">
    <text evidence="1">The sequence shown here is derived from an EMBL/GenBank/DDBJ whole genome shotgun (WGS) entry which is preliminary data.</text>
</comment>
<dbReference type="RefSeq" id="XP_024685166.1">
    <property type="nucleotide sequence ID" value="XM_024832468.1"/>
</dbReference>